<keyword evidence="2" id="KW-1185">Reference proteome</keyword>
<evidence type="ECO:0000313" key="2">
    <source>
        <dbReference type="Proteomes" id="UP000182977"/>
    </source>
</evidence>
<name>A0A1H2L6Z3_9ACTN</name>
<protein>
    <submittedName>
        <fullName evidence="1">Alkylmercury lyase</fullName>
    </submittedName>
</protein>
<dbReference type="GO" id="GO:0018836">
    <property type="term" value="F:alkylmercury lyase activity"/>
    <property type="evidence" value="ECO:0007669"/>
    <property type="project" value="InterPro"/>
</dbReference>
<dbReference type="SUPFAM" id="SSF160387">
    <property type="entry name" value="NosL/MerB-like"/>
    <property type="match status" value="1"/>
</dbReference>
<dbReference type="AlphaFoldDB" id="A0A1H2L6Z3"/>
<dbReference type="InterPro" id="IPR004927">
    <property type="entry name" value="MerB"/>
</dbReference>
<dbReference type="InterPro" id="IPR053717">
    <property type="entry name" value="MerB_lyase_sf"/>
</dbReference>
<keyword evidence="1" id="KW-0456">Lyase</keyword>
<sequence length="320" mass="33391">MSTEPAPRLDVLHVAECPNLAPLLERLREVTDLPVTVREITTDEEAASSGMAGSPTLLIDGTDPFGAPDDCGCGVACRLYRDDDGRLVPVPSTEQLRQALRAATPSGPADVVDALAAARARAVPLDPAQRAVHQAILRHFAAAGRPPTRADLDAVTADPARTAAALAELHDLDAVRLDPAGGIVVAYPFSATPTRHRVRIAGRTDVHAMCAIDALGIAPMLGQDTRIDSLDVTTGRAVAVTTAGGRTSWEPADAVVFVGADTCGGAAADCCCDYLNFFTSHAAAQAWTDAHPQIPGQILDQHEAQELAGRVFGPLLEVAP</sequence>
<dbReference type="OrthoDB" id="7185309at2"/>
<dbReference type="Pfam" id="PF03243">
    <property type="entry name" value="MerB"/>
    <property type="match status" value="1"/>
</dbReference>
<proteinExistence type="predicted"/>
<dbReference type="Gene3D" id="3.30.450.410">
    <property type="match status" value="1"/>
</dbReference>
<dbReference type="STRING" id="419479.SAMN04488563_5246"/>
<dbReference type="Proteomes" id="UP000182977">
    <property type="component" value="Chromosome I"/>
</dbReference>
<reference evidence="2" key="1">
    <citation type="submission" date="2016-10" db="EMBL/GenBank/DDBJ databases">
        <authorList>
            <person name="Varghese N."/>
            <person name="Submissions S."/>
        </authorList>
    </citation>
    <scope>NUCLEOTIDE SEQUENCE [LARGE SCALE GENOMIC DNA]</scope>
    <source>
        <strain evidence="2">DSM 45079</strain>
    </source>
</reference>
<dbReference type="EMBL" id="LT629791">
    <property type="protein sequence ID" value="SDU76572.1"/>
    <property type="molecule type" value="Genomic_DNA"/>
</dbReference>
<gene>
    <name evidence="1" type="ORF">SAMN04488563_5246</name>
</gene>
<accession>A0A1H2L6Z3</accession>
<dbReference type="RefSeq" id="WP_046767530.1">
    <property type="nucleotide sequence ID" value="NZ_KQ061222.1"/>
</dbReference>
<organism evidence="1 2">
    <name type="scientific">Jiangella alkaliphila</name>
    <dbReference type="NCBI Taxonomy" id="419479"/>
    <lineage>
        <taxon>Bacteria</taxon>
        <taxon>Bacillati</taxon>
        <taxon>Actinomycetota</taxon>
        <taxon>Actinomycetes</taxon>
        <taxon>Jiangellales</taxon>
        <taxon>Jiangellaceae</taxon>
        <taxon>Jiangella</taxon>
    </lineage>
</organism>
<evidence type="ECO:0000313" key="1">
    <source>
        <dbReference type="EMBL" id="SDU76572.1"/>
    </source>
</evidence>